<dbReference type="Pfam" id="PF13377">
    <property type="entry name" value="Peripla_BP_3"/>
    <property type="match status" value="1"/>
</dbReference>
<keyword evidence="3" id="KW-0238">DNA-binding</keyword>
<name>A0ABQ2MI63_9ACTN</name>
<protein>
    <submittedName>
        <fullName evidence="7">Transcriptional regulator</fullName>
    </submittedName>
</protein>
<dbReference type="PANTHER" id="PTHR30146">
    <property type="entry name" value="LACI-RELATED TRANSCRIPTIONAL REPRESSOR"/>
    <property type="match status" value="1"/>
</dbReference>
<dbReference type="InterPro" id="IPR028082">
    <property type="entry name" value="Peripla_BP_I"/>
</dbReference>
<comment type="caution">
    <text evidence="7">The sequence shown here is derived from an EMBL/GenBank/DDBJ whole genome shotgun (WGS) entry which is preliminary data.</text>
</comment>
<evidence type="ECO:0000256" key="3">
    <source>
        <dbReference type="ARBA" id="ARBA00023125"/>
    </source>
</evidence>
<dbReference type="InterPro" id="IPR000843">
    <property type="entry name" value="HTH_LacI"/>
</dbReference>
<dbReference type="CDD" id="cd06288">
    <property type="entry name" value="PBP1_sucrose_transcription_regulator"/>
    <property type="match status" value="1"/>
</dbReference>
<dbReference type="SUPFAM" id="SSF47413">
    <property type="entry name" value="lambda repressor-like DNA-binding domains"/>
    <property type="match status" value="1"/>
</dbReference>
<organism evidence="7 8">
    <name type="scientific">Streptomyces daqingensis</name>
    <dbReference type="NCBI Taxonomy" id="1472640"/>
    <lineage>
        <taxon>Bacteria</taxon>
        <taxon>Bacillati</taxon>
        <taxon>Actinomycetota</taxon>
        <taxon>Actinomycetes</taxon>
        <taxon>Kitasatosporales</taxon>
        <taxon>Streptomycetaceae</taxon>
        <taxon>Streptomyces</taxon>
    </lineage>
</organism>
<feature type="region of interest" description="Disordered" evidence="5">
    <location>
        <begin position="317"/>
        <end position="353"/>
    </location>
</feature>
<dbReference type="CDD" id="cd01392">
    <property type="entry name" value="HTH_LacI"/>
    <property type="match status" value="1"/>
</dbReference>
<dbReference type="PANTHER" id="PTHR30146:SF148">
    <property type="entry name" value="HTH-TYPE TRANSCRIPTIONAL REPRESSOR PURR-RELATED"/>
    <property type="match status" value="1"/>
</dbReference>
<gene>
    <name evidence="7" type="ORF">GCM10012287_37340</name>
</gene>
<evidence type="ECO:0000256" key="1">
    <source>
        <dbReference type="ARBA" id="ARBA00022491"/>
    </source>
</evidence>
<dbReference type="SUPFAM" id="SSF53822">
    <property type="entry name" value="Periplasmic binding protein-like I"/>
    <property type="match status" value="1"/>
</dbReference>
<reference evidence="8" key="1">
    <citation type="journal article" date="2019" name="Int. J. Syst. Evol. Microbiol.">
        <title>The Global Catalogue of Microorganisms (GCM) 10K type strain sequencing project: providing services to taxonomists for standard genome sequencing and annotation.</title>
        <authorList>
            <consortium name="The Broad Institute Genomics Platform"/>
            <consortium name="The Broad Institute Genome Sequencing Center for Infectious Disease"/>
            <person name="Wu L."/>
            <person name="Ma J."/>
        </authorList>
    </citation>
    <scope>NUCLEOTIDE SEQUENCE [LARGE SCALE GENOMIC DNA]</scope>
    <source>
        <strain evidence="8">CGMCC 4.7178</strain>
    </source>
</reference>
<dbReference type="SMART" id="SM00354">
    <property type="entry name" value="HTH_LACI"/>
    <property type="match status" value="1"/>
</dbReference>
<proteinExistence type="predicted"/>
<dbReference type="Proteomes" id="UP000631535">
    <property type="component" value="Unassembled WGS sequence"/>
</dbReference>
<evidence type="ECO:0000256" key="4">
    <source>
        <dbReference type="ARBA" id="ARBA00023163"/>
    </source>
</evidence>
<evidence type="ECO:0000256" key="5">
    <source>
        <dbReference type="SAM" id="MobiDB-lite"/>
    </source>
</evidence>
<keyword evidence="2" id="KW-0805">Transcription regulation</keyword>
<sequence length="353" mass="37554">MLSGREGVRIPVGTRQRILDAARELGYRPNRTAQSLRTRKTQTIALIFDTVGDGHYAGEMIRGALETALERDHLLYIAETANDPALEEKLLQEMVDRQVDGVILAAMSTRTARLSEHMRRIPTVLLNCLDASGESVCVVPDEEAAGRQAARLLLDAGHRDGVHVVGGHPATGGAHEGLSVGELRMSGIEAAMAAAGTRLAGTVECDWSAPEHGYRATRSLLESARLPTAVVCCNDRLAIGAYQALRESRLRIPDDISLVSFGDSGLPSWLRPPVTSVDTPHHELGAKAVSLLLADEPAPAIHRLPMAVNPRGSITACAPDPREAVPASTEPGAIRSAQPRPLRRAGAHGGGHG</sequence>
<dbReference type="Gene3D" id="3.40.50.2300">
    <property type="match status" value="2"/>
</dbReference>
<keyword evidence="8" id="KW-1185">Reference proteome</keyword>
<dbReference type="PROSITE" id="PS50932">
    <property type="entry name" value="HTH_LACI_2"/>
    <property type="match status" value="1"/>
</dbReference>
<keyword evidence="4" id="KW-0804">Transcription</keyword>
<dbReference type="InterPro" id="IPR010982">
    <property type="entry name" value="Lambda_DNA-bd_dom_sf"/>
</dbReference>
<keyword evidence="1" id="KW-0678">Repressor</keyword>
<evidence type="ECO:0000313" key="7">
    <source>
        <dbReference type="EMBL" id="GGO52626.1"/>
    </source>
</evidence>
<dbReference type="Gene3D" id="1.10.260.40">
    <property type="entry name" value="lambda repressor-like DNA-binding domains"/>
    <property type="match status" value="1"/>
</dbReference>
<accession>A0ABQ2MI63</accession>
<feature type="domain" description="HTH lacI-type" evidence="6">
    <location>
        <begin position="1"/>
        <end position="38"/>
    </location>
</feature>
<dbReference type="EMBL" id="BMMP01000012">
    <property type="protein sequence ID" value="GGO52626.1"/>
    <property type="molecule type" value="Genomic_DNA"/>
</dbReference>
<evidence type="ECO:0000259" key="6">
    <source>
        <dbReference type="PROSITE" id="PS50932"/>
    </source>
</evidence>
<evidence type="ECO:0000313" key="8">
    <source>
        <dbReference type="Proteomes" id="UP000631535"/>
    </source>
</evidence>
<dbReference type="InterPro" id="IPR046335">
    <property type="entry name" value="LacI/GalR-like_sensor"/>
</dbReference>
<evidence type="ECO:0000256" key="2">
    <source>
        <dbReference type="ARBA" id="ARBA00023015"/>
    </source>
</evidence>